<keyword evidence="3" id="KW-0560">Oxidoreductase</keyword>
<gene>
    <name evidence="6" type="ORF">BUALT_Bualt10G0077900</name>
</gene>
<evidence type="ECO:0000256" key="2">
    <source>
        <dbReference type="ARBA" id="ARBA00022723"/>
    </source>
</evidence>
<dbReference type="Pfam" id="PF03055">
    <property type="entry name" value="RPE65"/>
    <property type="match status" value="1"/>
</dbReference>
<keyword evidence="3" id="KW-0223">Dioxygenase</keyword>
<evidence type="ECO:0000313" key="7">
    <source>
        <dbReference type="Proteomes" id="UP000826271"/>
    </source>
</evidence>
<evidence type="ECO:0000256" key="3">
    <source>
        <dbReference type="ARBA" id="ARBA00022964"/>
    </source>
</evidence>
<dbReference type="Proteomes" id="UP000826271">
    <property type="component" value="Unassembled WGS sequence"/>
</dbReference>
<dbReference type="AlphaFoldDB" id="A0AAV6X3H4"/>
<keyword evidence="4 5" id="KW-0408">Iron</keyword>
<feature type="binding site" evidence="5">
    <location>
        <position position="392"/>
    </location>
    <ligand>
        <name>Fe cation</name>
        <dbReference type="ChEBI" id="CHEBI:24875"/>
        <note>catalytic</note>
    </ligand>
</feature>
<accession>A0AAV6X3H4</accession>
<dbReference type="GO" id="GO:0016121">
    <property type="term" value="P:carotene catabolic process"/>
    <property type="evidence" value="ECO:0007669"/>
    <property type="project" value="TreeGrafter"/>
</dbReference>
<feature type="binding site" evidence="5">
    <location>
        <position position="327"/>
    </location>
    <ligand>
        <name>Fe cation</name>
        <dbReference type="ChEBI" id="CHEBI:24875"/>
        <note>catalytic</note>
    </ligand>
</feature>
<dbReference type="InterPro" id="IPR004294">
    <property type="entry name" value="Carotenoid_Oase"/>
</dbReference>
<reference evidence="6" key="1">
    <citation type="submission" date="2019-10" db="EMBL/GenBank/DDBJ databases">
        <authorList>
            <person name="Zhang R."/>
            <person name="Pan Y."/>
            <person name="Wang J."/>
            <person name="Ma R."/>
            <person name="Yu S."/>
        </authorList>
    </citation>
    <scope>NUCLEOTIDE SEQUENCE</scope>
    <source>
        <strain evidence="6">LA-IB0</strain>
        <tissue evidence="6">Leaf</tissue>
    </source>
</reference>
<evidence type="ECO:0000313" key="6">
    <source>
        <dbReference type="EMBL" id="KAG8375222.1"/>
    </source>
</evidence>
<comment type="similarity">
    <text evidence="1">Belongs to the carotenoid oxygenase family.</text>
</comment>
<feature type="binding site" evidence="5">
    <location>
        <position position="279"/>
    </location>
    <ligand>
        <name>Fe cation</name>
        <dbReference type="ChEBI" id="CHEBI:24875"/>
        <note>catalytic</note>
    </ligand>
</feature>
<dbReference type="GO" id="GO:0046872">
    <property type="term" value="F:metal ion binding"/>
    <property type="evidence" value="ECO:0007669"/>
    <property type="project" value="UniProtKB-KW"/>
</dbReference>
<evidence type="ECO:0000256" key="1">
    <source>
        <dbReference type="ARBA" id="ARBA00006787"/>
    </source>
</evidence>
<proteinExistence type="inferred from homology"/>
<evidence type="ECO:0000256" key="5">
    <source>
        <dbReference type="PIRSR" id="PIRSR604294-1"/>
    </source>
</evidence>
<protein>
    <recommendedName>
        <fullName evidence="8">Carotenoid cleavage dioxygenase 4</fullName>
    </recommendedName>
</protein>
<dbReference type="PANTHER" id="PTHR10543:SF46">
    <property type="entry name" value="CAROTENOID CLEAVAGE DIOXYGENASE 4, CHLOROPLASTIC-RELATED"/>
    <property type="match status" value="1"/>
</dbReference>
<feature type="binding site" evidence="5">
    <location>
        <position position="580"/>
    </location>
    <ligand>
        <name>Fe cation</name>
        <dbReference type="ChEBI" id="CHEBI:24875"/>
        <note>catalytic</note>
    </ligand>
</feature>
<dbReference type="EMBL" id="WHWC01000010">
    <property type="protein sequence ID" value="KAG8375222.1"/>
    <property type="molecule type" value="Genomic_DNA"/>
</dbReference>
<comment type="caution">
    <text evidence="6">The sequence shown here is derived from an EMBL/GenBank/DDBJ whole genome shotgun (WGS) entry which is preliminary data.</text>
</comment>
<comment type="cofactor">
    <cofactor evidence="5">
        <name>Fe(2+)</name>
        <dbReference type="ChEBI" id="CHEBI:29033"/>
    </cofactor>
    <text evidence="5">Binds 1 Fe(2+) ion per subunit.</text>
</comment>
<dbReference type="GO" id="GO:0009570">
    <property type="term" value="C:chloroplast stroma"/>
    <property type="evidence" value="ECO:0007669"/>
    <property type="project" value="TreeGrafter"/>
</dbReference>
<sequence length="593" mass="66022">MDTISSSSPPLNISLIRTIKNPKPKFTINSSFNPFHPISKLIPRKISVQNLTAENETTTQTKRTNQSLHEIIFKPLDDFIFRFIKSSTLPPFFDPKHVLSGNFSPVDELPPTACEVVEGSLPPCLNGGAYIQNSPNPQFMPHGPYHVVDGDGMLHSIKISQGKATFCSRYITTYKYNIERVLGYPVFPNLFAMFNSRISAYTTLLNFARVITGQINPLIHGLGTANTSLSLIGGKLFALCEYDLPYGIEMKSDGDDLITIGRHDFHASKKILMNNMTAHPKIDSQTGEVFAFKYHVIPPFLTFFRIDGNGRKQKDVPITIKRASVLHDFAVSKNYAIFPDTQIAINPLEVTRCGKVMTVDLDKTPSLGVIERYAEDEREMWWIDVPGLNILHVVNAWEEDDGGKIVILASNVLSVEHTLDRMDLNHFSMEKIMIDVEERKVVNRVPVSTKSLDFGGINPEYAGKKNRYVYAAQIETMPKILGVVKIDLSLLSAGGDGGGGDCTVASRSYGPGCYGSEPLFVPREPSNQGATTEEDDGYLLSYVHNENTQESLFVVMDAKSPTLEIVASVKLPRRVPYGFHSIFVKQSDLRRPL</sequence>
<dbReference type="PANTHER" id="PTHR10543">
    <property type="entry name" value="BETA-CAROTENE DIOXYGENASE"/>
    <property type="match status" value="1"/>
</dbReference>
<evidence type="ECO:0008006" key="8">
    <source>
        <dbReference type="Google" id="ProtNLM"/>
    </source>
</evidence>
<keyword evidence="2 5" id="KW-0479">Metal-binding</keyword>
<keyword evidence="7" id="KW-1185">Reference proteome</keyword>
<name>A0AAV6X3H4_9LAMI</name>
<dbReference type="GO" id="GO:0010436">
    <property type="term" value="F:carotenoid dioxygenase activity"/>
    <property type="evidence" value="ECO:0007669"/>
    <property type="project" value="TreeGrafter"/>
</dbReference>
<evidence type="ECO:0000256" key="4">
    <source>
        <dbReference type="ARBA" id="ARBA00023004"/>
    </source>
</evidence>
<organism evidence="6 7">
    <name type="scientific">Buddleja alternifolia</name>
    <dbReference type="NCBI Taxonomy" id="168488"/>
    <lineage>
        <taxon>Eukaryota</taxon>
        <taxon>Viridiplantae</taxon>
        <taxon>Streptophyta</taxon>
        <taxon>Embryophyta</taxon>
        <taxon>Tracheophyta</taxon>
        <taxon>Spermatophyta</taxon>
        <taxon>Magnoliopsida</taxon>
        <taxon>eudicotyledons</taxon>
        <taxon>Gunneridae</taxon>
        <taxon>Pentapetalae</taxon>
        <taxon>asterids</taxon>
        <taxon>lamiids</taxon>
        <taxon>Lamiales</taxon>
        <taxon>Scrophulariaceae</taxon>
        <taxon>Buddlejeae</taxon>
        <taxon>Buddleja</taxon>
    </lineage>
</organism>